<dbReference type="InterPro" id="IPR045282">
    <property type="entry name" value="At4g08330-like"/>
</dbReference>
<organism evidence="1">
    <name type="scientific">Oryza brachyantha</name>
    <name type="common">malo sina</name>
    <dbReference type="NCBI Taxonomy" id="4533"/>
    <lineage>
        <taxon>Eukaryota</taxon>
        <taxon>Viridiplantae</taxon>
        <taxon>Streptophyta</taxon>
        <taxon>Embryophyta</taxon>
        <taxon>Tracheophyta</taxon>
        <taxon>Spermatophyta</taxon>
        <taxon>Magnoliopsida</taxon>
        <taxon>Liliopsida</taxon>
        <taxon>Poales</taxon>
        <taxon>Poaceae</taxon>
        <taxon>BOP clade</taxon>
        <taxon>Oryzoideae</taxon>
        <taxon>Oryzeae</taxon>
        <taxon>Oryzinae</taxon>
        <taxon>Oryza</taxon>
    </lineage>
</organism>
<dbReference type="HOGENOM" id="CLU_2597104_0_0_1"/>
<dbReference type="Gramene" id="OB05G11910.1">
    <property type="protein sequence ID" value="OB05G11910.1"/>
    <property type="gene ID" value="OB05G11910"/>
</dbReference>
<dbReference type="PANTHER" id="PTHR33674:SF2">
    <property type="entry name" value="OS05G0126800 PROTEIN"/>
    <property type="match status" value="1"/>
</dbReference>
<sequence length="86" mass="9159">MEMAMEEKPESSALPSSVVSTVAYCCGACGYDLKLSSSARNTAGIVVAGGGGRGYRRRGGGVVRFDAIEEARFGHVDEFRLLRTQI</sequence>
<dbReference type="Pfam" id="PF24046">
    <property type="entry name" value="At4g08330"/>
    <property type="match status" value="1"/>
</dbReference>
<proteinExistence type="predicted"/>
<protein>
    <submittedName>
        <fullName evidence="1">Uncharacterized protein</fullName>
    </submittedName>
</protein>
<keyword evidence="2" id="KW-1185">Reference proteome</keyword>
<evidence type="ECO:0000313" key="2">
    <source>
        <dbReference type="Proteomes" id="UP000006038"/>
    </source>
</evidence>
<reference evidence="1" key="1">
    <citation type="journal article" date="2013" name="Nat. Commun.">
        <title>Whole-genome sequencing of Oryza brachyantha reveals mechanisms underlying Oryza genome evolution.</title>
        <authorList>
            <person name="Chen J."/>
            <person name="Huang Q."/>
            <person name="Gao D."/>
            <person name="Wang J."/>
            <person name="Lang Y."/>
            <person name="Liu T."/>
            <person name="Li B."/>
            <person name="Bai Z."/>
            <person name="Luis Goicoechea J."/>
            <person name="Liang C."/>
            <person name="Chen C."/>
            <person name="Zhang W."/>
            <person name="Sun S."/>
            <person name="Liao Y."/>
            <person name="Zhang X."/>
            <person name="Yang L."/>
            <person name="Song C."/>
            <person name="Wang M."/>
            <person name="Shi J."/>
            <person name="Liu G."/>
            <person name="Liu J."/>
            <person name="Zhou H."/>
            <person name="Zhou W."/>
            <person name="Yu Q."/>
            <person name="An N."/>
            <person name="Chen Y."/>
            <person name="Cai Q."/>
            <person name="Wang B."/>
            <person name="Liu B."/>
            <person name="Min J."/>
            <person name="Huang Y."/>
            <person name="Wu H."/>
            <person name="Li Z."/>
            <person name="Zhang Y."/>
            <person name="Yin Y."/>
            <person name="Song W."/>
            <person name="Jiang J."/>
            <person name="Jackson S.A."/>
            <person name="Wing R.A."/>
            <person name="Wang J."/>
            <person name="Chen M."/>
        </authorList>
    </citation>
    <scope>NUCLEOTIDE SEQUENCE [LARGE SCALE GENOMIC DNA]</scope>
    <source>
        <strain evidence="1">cv. IRGC 101232</strain>
    </source>
</reference>
<name>J3M3L7_ORYBR</name>
<reference evidence="1" key="2">
    <citation type="submission" date="2013-04" db="UniProtKB">
        <authorList>
            <consortium name="EnsemblPlants"/>
        </authorList>
    </citation>
    <scope>IDENTIFICATION</scope>
</reference>
<evidence type="ECO:0000313" key="1">
    <source>
        <dbReference type="EnsemblPlants" id="OB05G11910.1"/>
    </source>
</evidence>
<accession>J3M3L7</accession>
<dbReference type="AlphaFoldDB" id="J3M3L7"/>
<dbReference type="Proteomes" id="UP000006038">
    <property type="component" value="Chromosome 5"/>
</dbReference>
<dbReference type="PANTHER" id="PTHR33674">
    <property type="entry name" value="METHIONINE-S-OXIDE REDUCTASE"/>
    <property type="match status" value="1"/>
</dbReference>
<dbReference type="EnsemblPlants" id="OB05G11910.1">
    <property type="protein sequence ID" value="OB05G11910.1"/>
    <property type="gene ID" value="OB05G11910"/>
</dbReference>